<keyword evidence="1" id="KW-0472">Membrane</keyword>
<reference evidence="2" key="1">
    <citation type="submission" date="2021-04" db="EMBL/GenBank/DDBJ databases">
        <title>Isolation of p-tert-butylphenol degrading bacteria Sphingobium phenoxybenzoativorans Tas13 from active sludge.</title>
        <authorList>
            <person name="Li Y."/>
        </authorList>
    </citation>
    <scope>NUCLEOTIDE SEQUENCE</scope>
    <source>
        <strain evidence="2">Tas13</strain>
    </source>
</reference>
<feature type="transmembrane region" description="Helical" evidence="1">
    <location>
        <begin position="12"/>
        <end position="28"/>
    </location>
</feature>
<keyword evidence="1" id="KW-0812">Transmembrane</keyword>
<organism evidence="2 3">
    <name type="scientific">Sphingobium phenoxybenzoativorans</name>
    <dbReference type="NCBI Taxonomy" id="1592790"/>
    <lineage>
        <taxon>Bacteria</taxon>
        <taxon>Pseudomonadati</taxon>
        <taxon>Pseudomonadota</taxon>
        <taxon>Alphaproteobacteria</taxon>
        <taxon>Sphingomonadales</taxon>
        <taxon>Sphingomonadaceae</taxon>
        <taxon>Sphingobium</taxon>
    </lineage>
</organism>
<name>A0A975KBH3_9SPHN</name>
<protein>
    <submittedName>
        <fullName evidence="2">Uncharacterized protein</fullName>
    </submittedName>
</protein>
<evidence type="ECO:0000313" key="2">
    <source>
        <dbReference type="EMBL" id="QUT08361.1"/>
    </source>
</evidence>
<dbReference type="RefSeq" id="WP_070158172.1">
    <property type="nucleotide sequence ID" value="NZ_MINO01000124.1"/>
</dbReference>
<keyword evidence="1" id="KW-1133">Transmembrane helix</keyword>
<accession>A0A975KBH3</accession>
<dbReference type="OrthoDB" id="7391866at2"/>
<gene>
    <name evidence="2" type="ORF">KFK14_19965</name>
</gene>
<dbReference type="EMBL" id="CP073910">
    <property type="protein sequence ID" value="QUT08361.1"/>
    <property type="molecule type" value="Genomic_DNA"/>
</dbReference>
<dbReference type="AlphaFoldDB" id="A0A975KBH3"/>
<keyword evidence="3" id="KW-1185">Reference proteome</keyword>
<dbReference type="Proteomes" id="UP000681425">
    <property type="component" value="Chromosome"/>
</dbReference>
<dbReference type="KEGG" id="spph:KFK14_19965"/>
<evidence type="ECO:0000256" key="1">
    <source>
        <dbReference type="SAM" id="Phobius"/>
    </source>
</evidence>
<proteinExistence type="predicted"/>
<evidence type="ECO:0000313" key="3">
    <source>
        <dbReference type="Proteomes" id="UP000681425"/>
    </source>
</evidence>
<sequence>MGAGAGRRPLWTYVAGAAAILLVALFAWKWSLWQARAAVGAAYGARMTCSCRYVEGRTAESCKGDTEPGMEIVTISDDPDGKAVTGSVPMMAKRTARYRAGFGCLLDPVG</sequence>